<protein>
    <submittedName>
        <fullName evidence="1">Uncharacterized protein</fullName>
    </submittedName>
</protein>
<dbReference type="InterPro" id="IPR024540">
    <property type="entry name" value="DUF3879"/>
</dbReference>
<evidence type="ECO:0000313" key="2">
    <source>
        <dbReference type="Proteomes" id="UP000274920"/>
    </source>
</evidence>
<accession>A0A3R8LL78</accession>
<dbReference type="Proteomes" id="UP000274920">
    <property type="component" value="Unassembled WGS sequence"/>
</dbReference>
<comment type="caution">
    <text evidence="1">The sequence shown here is derived from an EMBL/GenBank/DDBJ whole genome shotgun (WGS) entry which is preliminary data.</text>
</comment>
<dbReference type="EMBL" id="RHJS01000001">
    <property type="protein sequence ID" value="RRK36970.1"/>
    <property type="molecule type" value="Genomic_DNA"/>
</dbReference>
<keyword evidence="2" id="KW-1185">Reference proteome</keyword>
<dbReference type="Pfam" id="PF12995">
    <property type="entry name" value="DUF3879"/>
    <property type="match status" value="1"/>
</dbReference>
<organism evidence="1 2">
    <name type="scientific">Schaedlerella arabinosiphila</name>
    <dbReference type="NCBI Taxonomy" id="2044587"/>
    <lineage>
        <taxon>Bacteria</taxon>
        <taxon>Bacillati</taxon>
        <taxon>Bacillota</taxon>
        <taxon>Clostridia</taxon>
        <taxon>Lachnospirales</taxon>
        <taxon>Lachnospiraceae</taxon>
        <taxon>Schaedlerella</taxon>
    </lineage>
</organism>
<name>A0A3R8LL78_9FIRM</name>
<sequence length="187" mass="20548">MRIGNNSQGIWQLLSRMNGGKANTNMPFAGARRSGAGGRNTLEDFLTGHRKNSYGVEGMRITANSKRIIKVSDEMKQLVLDDVKKAYYKYNGMSGESGDEWEASARIKNNYYKTLKVGDRSAASWTLQQLEISIGRKAASAVKEKIPGWTHGKPIPAGVLDEIFADESITSMVSGKSSRTKGLDEKI</sequence>
<dbReference type="AlphaFoldDB" id="A0A3R8LL78"/>
<dbReference type="RefSeq" id="WP_125125910.1">
    <property type="nucleotide sequence ID" value="NZ_RHJS01000001.1"/>
</dbReference>
<reference evidence="1" key="1">
    <citation type="submission" date="2018-10" db="EMBL/GenBank/DDBJ databases">
        <title>Schaedlerella arabinophila gen. nov. sp. nov., isolated from the mouse intestinal tract and comparative analysis with the genome of the closely related altered Schaedler flora strain ASF502.</title>
        <authorList>
            <person name="Miyake S."/>
            <person name="Soh M."/>
            <person name="Seedorf H."/>
        </authorList>
    </citation>
    <scope>NUCLEOTIDE SEQUENCE [LARGE SCALE GENOMIC DNA]</scope>
    <source>
        <strain evidence="1">DSM 106076</strain>
    </source>
</reference>
<gene>
    <name evidence="1" type="ORF">EBB54_00470</name>
</gene>
<proteinExistence type="predicted"/>
<evidence type="ECO:0000313" key="1">
    <source>
        <dbReference type="EMBL" id="RRK36970.1"/>
    </source>
</evidence>